<gene>
    <name evidence="1" type="ORF">NP493_217g06004</name>
</gene>
<protein>
    <submittedName>
        <fullName evidence="1">Uncharacterized protein</fullName>
    </submittedName>
</protein>
<name>A0AAD9UE31_RIDPI</name>
<dbReference type="AlphaFoldDB" id="A0AAD9UE31"/>
<organism evidence="1 2">
    <name type="scientific">Ridgeia piscesae</name>
    <name type="common">Tubeworm</name>
    <dbReference type="NCBI Taxonomy" id="27915"/>
    <lineage>
        <taxon>Eukaryota</taxon>
        <taxon>Metazoa</taxon>
        <taxon>Spiralia</taxon>
        <taxon>Lophotrochozoa</taxon>
        <taxon>Annelida</taxon>
        <taxon>Polychaeta</taxon>
        <taxon>Sedentaria</taxon>
        <taxon>Canalipalpata</taxon>
        <taxon>Sabellida</taxon>
        <taxon>Siboglinidae</taxon>
        <taxon>Ridgeia</taxon>
    </lineage>
</organism>
<evidence type="ECO:0000313" key="1">
    <source>
        <dbReference type="EMBL" id="KAK2185930.1"/>
    </source>
</evidence>
<reference evidence="1" key="1">
    <citation type="journal article" date="2023" name="Mol. Biol. Evol.">
        <title>Third-Generation Sequencing Reveals the Adaptive Role of the Epigenome in Three Deep-Sea Polychaetes.</title>
        <authorList>
            <person name="Perez M."/>
            <person name="Aroh O."/>
            <person name="Sun Y."/>
            <person name="Lan Y."/>
            <person name="Juniper S.K."/>
            <person name="Young C.R."/>
            <person name="Angers B."/>
            <person name="Qian P.Y."/>
        </authorList>
    </citation>
    <scope>NUCLEOTIDE SEQUENCE</scope>
    <source>
        <strain evidence="1">R07B-5</strain>
    </source>
</reference>
<dbReference type="Proteomes" id="UP001209878">
    <property type="component" value="Unassembled WGS sequence"/>
</dbReference>
<sequence length="120" mass="12984">MNVIIRGRPLTSPLDDSVQMAEVTHVADRENLDNFPPSGDKVPLLLDDSEERSLGDGAEDDAGGLEAIVQIISVDPSNVVPSGVCGRFMNISSVIILTTINLLNYIDRYTVAGKPESRFK</sequence>
<keyword evidence="2" id="KW-1185">Reference proteome</keyword>
<comment type="caution">
    <text evidence="1">The sequence shown here is derived from an EMBL/GenBank/DDBJ whole genome shotgun (WGS) entry which is preliminary data.</text>
</comment>
<proteinExistence type="predicted"/>
<evidence type="ECO:0000313" key="2">
    <source>
        <dbReference type="Proteomes" id="UP001209878"/>
    </source>
</evidence>
<dbReference type="EMBL" id="JAODUO010000218">
    <property type="protein sequence ID" value="KAK2185930.1"/>
    <property type="molecule type" value="Genomic_DNA"/>
</dbReference>
<accession>A0AAD9UE31</accession>